<comment type="caution">
    <text evidence="1">The sequence shown here is derived from an EMBL/GenBank/DDBJ whole genome shotgun (WGS) entry which is preliminary data.</text>
</comment>
<sequence length="405" mass="44043">MKISLKTLQQKSFQIDVEPSDTIELVKLKVEESQGYPASTQKLIFSGKILTNEQTVEEIKITDKDFMVVMTVKAKAVAKPKAEAPAPAPVPAPTPVPAPAPVVSTPASTAQPEAPPAVQRIATQPRMEEPVTPTPVARTVTGSGEALGSSFIAGEQYETAISNMVEMGYSREQCVKAMRASFNNADRAVEYLIMGIPEAALQMADEAEARASAAAEGRESAEPAQAAAPARPAARASGNLFQQAEQASRGAPAQAGGGTSLDSLYALRETPQFRQLQQMLRENPQMLSVVLRELAQQQPQLMQLISEHREEFMMMLLEGFSEEQMAGILQETDRMGLTEDDGYDGGGGPEGEMQIRVTLEEKEAIERLEDLGFSRQIVIQAYFACDKNEELAANYLFEHGYDDME</sequence>
<protein>
    <submittedName>
        <fullName evidence="1">UV excision repair protein rad23</fullName>
    </submittedName>
</protein>
<organism evidence="1 2">
    <name type="scientific">Kickxella alabastrina</name>
    <dbReference type="NCBI Taxonomy" id="61397"/>
    <lineage>
        <taxon>Eukaryota</taxon>
        <taxon>Fungi</taxon>
        <taxon>Fungi incertae sedis</taxon>
        <taxon>Zoopagomycota</taxon>
        <taxon>Kickxellomycotina</taxon>
        <taxon>Kickxellomycetes</taxon>
        <taxon>Kickxellales</taxon>
        <taxon>Kickxellaceae</taxon>
        <taxon>Kickxella</taxon>
    </lineage>
</organism>
<evidence type="ECO:0000313" key="2">
    <source>
        <dbReference type="Proteomes" id="UP001150581"/>
    </source>
</evidence>
<name>A0ACC1IWH1_9FUNG</name>
<gene>
    <name evidence="1" type="primary">RAD23</name>
    <name evidence="1" type="ORF">LPJ66_000309</name>
</gene>
<dbReference type="Proteomes" id="UP001150581">
    <property type="component" value="Unassembled WGS sequence"/>
</dbReference>
<keyword evidence="2" id="KW-1185">Reference proteome</keyword>
<dbReference type="EMBL" id="JANBPG010000007">
    <property type="protein sequence ID" value="KAJ1902060.1"/>
    <property type="molecule type" value="Genomic_DNA"/>
</dbReference>
<reference evidence="1" key="1">
    <citation type="submission" date="2022-07" db="EMBL/GenBank/DDBJ databases">
        <title>Phylogenomic reconstructions and comparative analyses of Kickxellomycotina fungi.</title>
        <authorList>
            <person name="Reynolds N.K."/>
            <person name="Stajich J.E."/>
            <person name="Barry K."/>
            <person name="Grigoriev I.V."/>
            <person name="Crous P."/>
            <person name="Smith M.E."/>
        </authorList>
    </citation>
    <scope>NUCLEOTIDE SEQUENCE</scope>
    <source>
        <strain evidence="1">Benny 63K</strain>
    </source>
</reference>
<proteinExistence type="predicted"/>
<accession>A0ACC1IWH1</accession>
<evidence type="ECO:0000313" key="1">
    <source>
        <dbReference type="EMBL" id="KAJ1902060.1"/>
    </source>
</evidence>